<feature type="signal peptide" evidence="1">
    <location>
        <begin position="1"/>
        <end position="27"/>
    </location>
</feature>
<gene>
    <name evidence="2" type="ORF">GL286_10035</name>
</gene>
<name>A0A6L6JBR3_9RHOB</name>
<sequence>MNPTRRALVLGAVALLAVPAVGGPAHAMTRRIHVLKDPNCGCCSEWVDLMRTKGFEITVEAADPERLALIKRDGGIPETLTSCHTARVDGYLIEGHVPAVDILRLLAERPDAIGLAVGGMPYGSPGMGPETDREAYDVVLIRRNGTQEVVARYDAE</sequence>
<evidence type="ECO:0000256" key="1">
    <source>
        <dbReference type="SAM" id="SignalP"/>
    </source>
</evidence>
<reference evidence="2 3" key="1">
    <citation type="submission" date="2019-11" db="EMBL/GenBank/DDBJ databases">
        <authorList>
            <person name="Dong K."/>
        </authorList>
    </citation>
    <scope>NUCLEOTIDE SEQUENCE [LARGE SCALE GENOMIC DNA]</scope>
    <source>
        <strain evidence="2 3">NBRC 111993</strain>
    </source>
</reference>
<dbReference type="InterPro" id="IPR006311">
    <property type="entry name" value="TAT_signal"/>
</dbReference>
<dbReference type="PROSITE" id="PS51318">
    <property type="entry name" value="TAT"/>
    <property type="match status" value="1"/>
</dbReference>
<feature type="chain" id="PRO_5026895687" evidence="1">
    <location>
        <begin position="28"/>
        <end position="156"/>
    </location>
</feature>
<comment type="caution">
    <text evidence="2">The sequence shown here is derived from an EMBL/GenBank/DDBJ whole genome shotgun (WGS) entry which is preliminary data.</text>
</comment>
<protein>
    <submittedName>
        <fullName evidence="2">DUF411 domain-containing protein</fullName>
    </submittedName>
</protein>
<evidence type="ECO:0000313" key="2">
    <source>
        <dbReference type="EMBL" id="MTH78067.1"/>
    </source>
</evidence>
<dbReference type="OrthoDB" id="14727at2"/>
<dbReference type="Proteomes" id="UP000478183">
    <property type="component" value="Unassembled WGS sequence"/>
</dbReference>
<dbReference type="InterPro" id="IPR007332">
    <property type="entry name" value="DUF411"/>
</dbReference>
<dbReference type="Pfam" id="PF04214">
    <property type="entry name" value="DUF411"/>
    <property type="match status" value="1"/>
</dbReference>
<keyword evidence="1" id="KW-0732">Signal</keyword>
<proteinExistence type="predicted"/>
<organism evidence="2 3">
    <name type="scientific">Paracoccus aestuariivivens</name>
    <dbReference type="NCBI Taxonomy" id="1820333"/>
    <lineage>
        <taxon>Bacteria</taxon>
        <taxon>Pseudomonadati</taxon>
        <taxon>Pseudomonadota</taxon>
        <taxon>Alphaproteobacteria</taxon>
        <taxon>Rhodobacterales</taxon>
        <taxon>Paracoccaceae</taxon>
        <taxon>Paracoccus</taxon>
    </lineage>
</organism>
<evidence type="ECO:0000313" key="3">
    <source>
        <dbReference type="Proteomes" id="UP000478183"/>
    </source>
</evidence>
<accession>A0A6L6JBR3</accession>
<keyword evidence="3" id="KW-1185">Reference proteome</keyword>
<dbReference type="EMBL" id="WMIE01000004">
    <property type="protein sequence ID" value="MTH78067.1"/>
    <property type="molecule type" value="Genomic_DNA"/>
</dbReference>
<dbReference type="RefSeq" id="WP_155095416.1">
    <property type="nucleotide sequence ID" value="NZ_WMIE01000004.1"/>
</dbReference>
<dbReference type="AlphaFoldDB" id="A0A6L6JBR3"/>